<evidence type="ECO:0000313" key="1">
    <source>
        <dbReference type="EMBL" id="NML15217.1"/>
    </source>
</evidence>
<reference evidence="1 2" key="1">
    <citation type="submission" date="2020-04" db="EMBL/GenBank/DDBJ databases">
        <title>Azohydromonas sp. isolated from soil.</title>
        <authorList>
            <person name="Dahal R.H."/>
        </authorList>
    </citation>
    <scope>NUCLEOTIDE SEQUENCE [LARGE SCALE GENOMIC DNA]</scope>
    <source>
        <strain evidence="1 2">G-1-1-14</strain>
    </source>
</reference>
<dbReference type="EMBL" id="JABBFW010000005">
    <property type="protein sequence ID" value="NML15217.1"/>
    <property type="molecule type" value="Genomic_DNA"/>
</dbReference>
<sequence length="76" mass="7882">MSDAANVKPLDDRCPRCGGGFHCGVNDAGPCPCTTVTLSTELQGRLREKWSSCLCVSCLVALAGGAALEIQEAQAQ</sequence>
<accession>A0A848F590</accession>
<dbReference type="InterPro" id="IPR032720">
    <property type="entry name" value="Cys_rich_CWC"/>
</dbReference>
<comment type="caution">
    <text evidence="1">The sequence shown here is derived from an EMBL/GenBank/DDBJ whole genome shotgun (WGS) entry which is preliminary data.</text>
</comment>
<protein>
    <submittedName>
        <fullName evidence="1">Cysteine-rich CWC family protein</fullName>
    </submittedName>
</protein>
<dbReference type="Proteomes" id="UP000574067">
    <property type="component" value="Unassembled WGS sequence"/>
</dbReference>
<organism evidence="1 2">
    <name type="scientific">Azohydromonas caseinilytica</name>
    <dbReference type="NCBI Taxonomy" id="2728836"/>
    <lineage>
        <taxon>Bacteria</taxon>
        <taxon>Pseudomonadati</taxon>
        <taxon>Pseudomonadota</taxon>
        <taxon>Betaproteobacteria</taxon>
        <taxon>Burkholderiales</taxon>
        <taxon>Sphaerotilaceae</taxon>
        <taxon>Azohydromonas</taxon>
    </lineage>
</organism>
<dbReference type="RefSeq" id="WP_169160121.1">
    <property type="nucleotide sequence ID" value="NZ_JABBFW010000005.1"/>
</dbReference>
<dbReference type="Pfam" id="PF14375">
    <property type="entry name" value="Cys_rich_CWC"/>
    <property type="match status" value="1"/>
</dbReference>
<keyword evidence="2" id="KW-1185">Reference proteome</keyword>
<proteinExistence type="predicted"/>
<gene>
    <name evidence="1" type="ORF">HHL10_09525</name>
</gene>
<dbReference type="AlphaFoldDB" id="A0A848F590"/>
<evidence type="ECO:0000313" key="2">
    <source>
        <dbReference type="Proteomes" id="UP000574067"/>
    </source>
</evidence>
<name>A0A848F590_9BURK</name>